<dbReference type="PANTHER" id="PTHR43265">
    <property type="entry name" value="ESTERASE ESTD"/>
    <property type="match status" value="1"/>
</dbReference>
<dbReference type="Gene3D" id="3.40.50.1820">
    <property type="entry name" value="alpha/beta hydrolase"/>
    <property type="match status" value="1"/>
</dbReference>
<dbReference type="InterPro" id="IPR029058">
    <property type="entry name" value="AB_hydrolase_fold"/>
</dbReference>
<dbReference type="RefSeq" id="WP_296947235.1">
    <property type="nucleotide sequence ID" value="NZ_LT599021.1"/>
</dbReference>
<protein>
    <recommendedName>
        <fullName evidence="2">Serine aminopeptidase S33 domain-containing protein</fullName>
    </recommendedName>
</protein>
<evidence type="ECO:0000313" key="3">
    <source>
        <dbReference type="EMBL" id="SBV94442.1"/>
    </source>
</evidence>
<dbReference type="EMBL" id="FLUL01000001">
    <property type="protein sequence ID" value="SBV94442.1"/>
    <property type="molecule type" value="Genomic_DNA"/>
</dbReference>
<keyword evidence="1" id="KW-0732">Signal</keyword>
<feature type="chain" id="PRO_5011990314" description="Serine aminopeptidase S33 domain-containing protein" evidence="1">
    <location>
        <begin position="21"/>
        <end position="320"/>
    </location>
</feature>
<dbReference type="GO" id="GO:0052689">
    <property type="term" value="F:carboxylic ester hydrolase activity"/>
    <property type="evidence" value="ECO:0007669"/>
    <property type="project" value="TreeGrafter"/>
</dbReference>
<feature type="signal peptide" evidence="1">
    <location>
        <begin position="1"/>
        <end position="20"/>
    </location>
</feature>
<dbReference type="Pfam" id="PF12146">
    <property type="entry name" value="Hydrolase_4"/>
    <property type="match status" value="1"/>
</dbReference>
<evidence type="ECO:0000256" key="1">
    <source>
        <dbReference type="SAM" id="SignalP"/>
    </source>
</evidence>
<dbReference type="InterPro" id="IPR022742">
    <property type="entry name" value="Hydrolase_4"/>
</dbReference>
<accession>A0A212J4Q4</accession>
<dbReference type="PANTHER" id="PTHR43265:SF1">
    <property type="entry name" value="ESTERASE ESTD"/>
    <property type="match status" value="1"/>
</dbReference>
<dbReference type="InterPro" id="IPR053145">
    <property type="entry name" value="AB_hydrolase_Est10"/>
</dbReference>
<proteinExistence type="predicted"/>
<reference evidence="3" key="1">
    <citation type="submission" date="2016-04" db="EMBL/GenBank/DDBJ databases">
        <authorList>
            <person name="Evans L.H."/>
            <person name="Alamgir A."/>
            <person name="Owens N."/>
            <person name="Weber N.D."/>
            <person name="Virtaneva K."/>
            <person name="Barbian K."/>
            <person name="Babar A."/>
            <person name="Rosenke K."/>
        </authorList>
    </citation>
    <scope>NUCLEOTIDE SEQUENCE</scope>
    <source>
        <strain evidence="3">86-2</strain>
    </source>
</reference>
<dbReference type="SUPFAM" id="SSF53474">
    <property type="entry name" value="alpha/beta-Hydrolases"/>
    <property type="match status" value="1"/>
</dbReference>
<feature type="domain" description="Serine aminopeptidase S33" evidence="2">
    <location>
        <begin position="76"/>
        <end position="282"/>
    </location>
</feature>
<dbReference type="AlphaFoldDB" id="A0A212J4Q4"/>
<organism evidence="3">
    <name type="scientific">uncultured Dysgonomonas sp</name>
    <dbReference type="NCBI Taxonomy" id="206096"/>
    <lineage>
        <taxon>Bacteria</taxon>
        <taxon>Pseudomonadati</taxon>
        <taxon>Bacteroidota</taxon>
        <taxon>Bacteroidia</taxon>
        <taxon>Bacteroidales</taxon>
        <taxon>Dysgonomonadaceae</taxon>
        <taxon>Dysgonomonas</taxon>
        <taxon>environmental samples</taxon>
    </lineage>
</organism>
<name>A0A212J4Q4_9BACT</name>
<sequence length="320" mass="35525">MNRKKLSFILLLLLSLNISAQLIVSEEPIVLKTETGDIFGSLKVPNSKTPVPIAIIIAGSGPTDRNGNSQLTQNDAYKMLSDELFYSGIATLCFDKRVIAASKSAMKDESDIRFENYIEDVKRWIDLLSNDKRFSDIIIIGHSEGSLIGMIAAENNPKVTKYISIAGMGVPFDVILKEQLEKQLAGQPQATKDLIFSYLDKLKQGETISNVPPTLNALFRPSVQPYMISVMKYNPQKEIAKLTIPTLIIQGTTDIQVPTEQANLLSVANPKAKKVVIENMNHVLKDCKSSDMAEQTPTYSNKSIPLNKEIRKVIINFIKN</sequence>
<gene>
    <name evidence="3" type="ORF">KL86DYS2_10729</name>
</gene>
<evidence type="ECO:0000259" key="2">
    <source>
        <dbReference type="Pfam" id="PF12146"/>
    </source>
</evidence>